<evidence type="ECO:0000313" key="2">
    <source>
        <dbReference type="EMBL" id="SFN43305.1"/>
    </source>
</evidence>
<organism evidence="2 3">
    <name type="scientific">Algoriella xinjiangensis</name>
    <dbReference type="NCBI Taxonomy" id="684065"/>
    <lineage>
        <taxon>Bacteria</taxon>
        <taxon>Pseudomonadati</taxon>
        <taxon>Bacteroidota</taxon>
        <taxon>Flavobacteriia</taxon>
        <taxon>Flavobacteriales</taxon>
        <taxon>Weeksellaceae</taxon>
        <taxon>Algoriella</taxon>
    </lineage>
</organism>
<dbReference type="InterPro" id="IPR036249">
    <property type="entry name" value="Thioredoxin-like_sf"/>
</dbReference>
<dbReference type="InterPro" id="IPR050553">
    <property type="entry name" value="Thioredoxin_ResA/DsbE_sf"/>
</dbReference>
<dbReference type="OrthoDB" id="9815205at2"/>
<dbReference type="SUPFAM" id="SSF52833">
    <property type="entry name" value="Thioredoxin-like"/>
    <property type="match status" value="1"/>
</dbReference>
<gene>
    <name evidence="2" type="ORF">SAMN05421738_11252</name>
</gene>
<dbReference type="CDD" id="cd02966">
    <property type="entry name" value="TlpA_like_family"/>
    <property type="match status" value="1"/>
</dbReference>
<evidence type="ECO:0000259" key="1">
    <source>
        <dbReference type="PROSITE" id="PS51352"/>
    </source>
</evidence>
<reference evidence="3" key="1">
    <citation type="submission" date="2016-10" db="EMBL/GenBank/DDBJ databases">
        <authorList>
            <person name="Varghese N."/>
            <person name="Submissions S."/>
        </authorList>
    </citation>
    <scope>NUCLEOTIDE SEQUENCE [LARGE SCALE GENOMIC DNA]</scope>
    <source>
        <strain evidence="3">XJ109</strain>
    </source>
</reference>
<sequence>MGTNNNKLIEMIKRNYSTIIIGALVLVLLFVPEAKAVVQQGFMKLGLFQPKLEKVETTTKTEANYKFEMVDANGKATTLEDLKGKVVFLNFWATWCPPCIAEMPTIQTLYDKFKDDKDVVILTVEVEGKRDKVAKFMARKKLTLPVVYPTSAIPTDFFNGSLPTTVILDKQGNIAHTTIGMADYSGTDVEDFLNELKTSK</sequence>
<dbReference type="Gene3D" id="3.40.30.10">
    <property type="entry name" value="Glutaredoxin"/>
    <property type="match status" value="1"/>
</dbReference>
<proteinExistence type="predicted"/>
<accession>A0A1I4YZ64</accession>
<dbReference type="AlphaFoldDB" id="A0A1I4YZ64"/>
<dbReference type="Proteomes" id="UP000199149">
    <property type="component" value="Unassembled WGS sequence"/>
</dbReference>
<dbReference type="PANTHER" id="PTHR42852:SF17">
    <property type="entry name" value="THIOREDOXIN-LIKE PROTEIN HI_1115"/>
    <property type="match status" value="1"/>
</dbReference>
<dbReference type="PANTHER" id="PTHR42852">
    <property type="entry name" value="THIOL:DISULFIDE INTERCHANGE PROTEIN DSBE"/>
    <property type="match status" value="1"/>
</dbReference>
<dbReference type="GO" id="GO:0016853">
    <property type="term" value="F:isomerase activity"/>
    <property type="evidence" value="ECO:0007669"/>
    <property type="project" value="UniProtKB-KW"/>
</dbReference>
<dbReference type="PROSITE" id="PS51352">
    <property type="entry name" value="THIOREDOXIN_2"/>
    <property type="match status" value="1"/>
</dbReference>
<keyword evidence="2" id="KW-0413">Isomerase</keyword>
<dbReference type="STRING" id="684065.SAMN05421738_11252"/>
<feature type="domain" description="Thioredoxin" evidence="1">
    <location>
        <begin position="58"/>
        <end position="198"/>
    </location>
</feature>
<dbReference type="InterPro" id="IPR013766">
    <property type="entry name" value="Thioredoxin_domain"/>
</dbReference>
<evidence type="ECO:0000313" key="3">
    <source>
        <dbReference type="Proteomes" id="UP000199149"/>
    </source>
</evidence>
<keyword evidence="3" id="KW-1185">Reference proteome</keyword>
<dbReference type="GO" id="GO:0016491">
    <property type="term" value="F:oxidoreductase activity"/>
    <property type="evidence" value="ECO:0007669"/>
    <property type="project" value="InterPro"/>
</dbReference>
<dbReference type="InterPro" id="IPR000866">
    <property type="entry name" value="AhpC/TSA"/>
</dbReference>
<name>A0A1I4YZ64_9FLAO</name>
<dbReference type="EMBL" id="FOUZ01000012">
    <property type="protein sequence ID" value="SFN43305.1"/>
    <property type="molecule type" value="Genomic_DNA"/>
</dbReference>
<dbReference type="GO" id="GO:0016209">
    <property type="term" value="F:antioxidant activity"/>
    <property type="evidence" value="ECO:0007669"/>
    <property type="project" value="InterPro"/>
</dbReference>
<dbReference type="Pfam" id="PF00578">
    <property type="entry name" value="AhpC-TSA"/>
    <property type="match status" value="1"/>
</dbReference>
<protein>
    <submittedName>
        <fullName evidence="2">Thiol-disulfide isomerase or thioredoxin</fullName>
    </submittedName>
</protein>